<keyword evidence="4" id="KW-1185">Reference proteome</keyword>
<dbReference type="Pfam" id="PF13333">
    <property type="entry name" value="rve_2"/>
    <property type="match status" value="1"/>
</dbReference>
<dbReference type="RefSeq" id="WP_206967741.1">
    <property type="nucleotide sequence ID" value="NZ_JAFLVX010000030.1"/>
</dbReference>
<dbReference type="InterPro" id="IPR050900">
    <property type="entry name" value="Transposase_IS3/IS150/IS904"/>
</dbReference>
<dbReference type="InterPro" id="IPR036397">
    <property type="entry name" value="RNaseH_sf"/>
</dbReference>
<reference evidence="3 4" key="1">
    <citation type="submission" date="2021-03" db="EMBL/GenBank/DDBJ databases">
        <title>Enterococcal diversity collection.</title>
        <authorList>
            <person name="Gilmore M.S."/>
            <person name="Schwartzman J."/>
            <person name="Van Tyne D."/>
            <person name="Martin M."/>
            <person name="Earl A.M."/>
            <person name="Manson A.L."/>
            <person name="Straub T."/>
            <person name="Salamzade R."/>
            <person name="Saavedra J."/>
            <person name="Lebreton F."/>
            <person name="Prichula J."/>
            <person name="Schaufler K."/>
            <person name="Gaca A."/>
            <person name="Sgardioli B."/>
            <person name="Wagenaar J."/>
            <person name="Strong T."/>
        </authorList>
    </citation>
    <scope>NUCLEOTIDE SEQUENCE [LARGE SCALE GENOMIC DNA]</scope>
    <source>
        <strain evidence="3 4">DIV0080</strain>
    </source>
</reference>
<dbReference type="Pfam" id="PF13276">
    <property type="entry name" value="HTH_21"/>
    <property type="match status" value="1"/>
</dbReference>
<evidence type="ECO:0000256" key="1">
    <source>
        <dbReference type="ARBA" id="ARBA00002286"/>
    </source>
</evidence>
<dbReference type="InterPro" id="IPR009057">
    <property type="entry name" value="Homeodomain-like_sf"/>
</dbReference>
<accession>A0ABS3HWU9</accession>
<sequence length="376" mass="44621">MTTNRKPRRTFKESFKKQMVELHKSGKPRKDILREYDLTPSTFDKWVKQYNQSGSFKEKDNLTPEEKELRELRKLNKELMMENDILKQAALIFGRKLEVVRKNKKKYSVSAMCRRLEISRGAYYYEVKRKKSEAIVEKAVIESFTNSRNSYGARRIKDDLNDQELIVSRRRIRRIMNKFNFISSYTTLKFKPQATSKNEQKIANVLSRQFDRMQPMEALVTDLTYAKVGQKWHYVCFILDLFNREIVGYSSGPNKSVDLVLQAIGTIEQPLDDVEIFHTDRGKEFDNQSIDELLAAFQIQRSLSRPGCPYDNAVAEATYRAFKIEFIYQQSFESLFELQYELMDYVNWWNKFRKHGKLGYQSPINYRLDWELKQAI</sequence>
<comment type="caution">
    <text evidence="3">The sequence shown here is derived from an EMBL/GenBank/DDBJ whole genome shotgun (WGS) entry which is preliminary data.</text>
</comment>
<dbReference type="Pfam" id="PF00665">
    <property type="entry name" value="rve"/>
    <property type="match status" value="1"/>
</dbReference>
<feature type="domain" description="Integrase catalytic" evidence="2">
    <location>
        <begin position="211"/>
        <end position="371"/>
    </location>
</feature>
<dbReference type="InterPro" id="IPR002514">
    <property type="entry name" value="Transposase_8"/>
</dbReference>
<dbReference type="Pfam" id="PF01527">
    <property type="entry name" value="HTH_Tnp_1"/>
    <property type="match status" value="1"/>
</dbReference>
<dbReference type="SUPFAM" id="SSF53098">
    <property type="entry name" value="Ribonuclease H-like"/>
    <property type="match status" value="1"/>
</dbReference>
<evidence type="ECO:0000259" key="2">
    <source>
        <dbReference type="PROSITE" id="PS50994"/>
    </source>
</evidence>
<dbReference type="Gene3D" id="1.10.10.60">
    <property type="entry name" value="Homeodomain-like"/>
    <property type="match status" value="1"/>
</dbReference>
<name>A0ABS3HWU9_9ENTE</name>
<dbReference type="NCBIfam" id="NF033516">
    <property type="entry name" value="transpos_IS3"/>
    <property type="match status" value="1"/>
</dbReference>
<dbReference type="PANTHER" id="PTHR46889:SF4">
    <property type="entry name" value="TRANSPOSASE INSO FOR INSERTION SEQUENCE ELEMENT IS911B-RELATED"/>
    <property type="match status" value="1"/>
</dbReference>
<evidence type="ECO:0000313" key="4">
    <source>
        <dbReference type="Proteomes" id="UP000664857"/>
    </source>
</evidence>
<dbReference type="EMBL" id="JAFLVX010000030">
    <property type="protein sequence ID" value="MBO0477603.1"/>
    <property type="molecule type" value="Genomic_DNA"/>
</dbReference>
<dbReference type="InterPro" id="IPR025948">
    <property type="entry name" value="HTH-like_dom"/>
</dbReference>
<dbReference type="Gene3D" id="3.30.420.10">
    <property type="entry name" value="Ribonuclease H-like superfamily/Ribonuclease H"/>
    <property type="match status" value="1"/>
</dbReference>
<protein>
    <submittedName>
        <fullName evidence="3">IS3 family transposase</fullName>
    </submittedName>
</protein>
<dbReference type="InterPro" id="IPR048020">
    <property type="entry name" value="Transpos_IS3"/>
</dbReference>
<dbReference type="SUPFAM" id="SSF46689">
    <property type="entry name" value="Homeodomain-like"/>
    <property type="match status" value="1"/>
</dbReference>
<dbReference type="InterPro" id="IPR001584">
    <property type="entry name" value="Integrase_cat-core"/>
</dbReference>
<evidence type="ECO:0000313" key="3">
    <source>
        <dbReference type="EMBL" id="MBO0477603.1"/>
    </source>
</evidence>
<proteinExistence type="predicted"/>
<gene>
    <name evidence="3" type="ORF">DOK76_11000</name>
</gene>
<comment type="function">
    <text evidence="1">Involved in the transposition of the insertion sequence.</text>
</comment>
<dbReference type="PANTHER" id="PTHR46889">
    <property type="entry name" value="TRANSPOSASE INSF FOR INSERTION SEQUENCE IS3B-RELATED"/>
    <property type="match status" value="1"/>
</dbReference>
<dbReference type="InterPro" id="IPR012337">
    <property type="entry name" value="RNaseH-like_sf"/>
</dbReference>
<organism evidence="3 4">
    <name type="scientific">Candidatus Vagococcus giribetii</name>
    <dbReference type="NCBI Taxonomy" id="2230876"/>
    <lineage>
        <taxon>Bacteria</taxon>
        <taxon>Bacillati</taxon>
        <taxon>Bacillota</taxon>
        <taxon>Bacilli</taxon>
        <taxon>Lactobacillales</taxon>
        <taxon>Enterococcaceae</taxon>
        <taxon>Vagococcus</taxon>
    </lineage>
</organism>
<dbReference type="PROSITE" id="PS50994">
    <property type="entry name" value="INTEGRASE"/>
    <property type="match status" value="1"/>
</dbReference>
<dbReference type="Proteomes" id="UP000664857">
    <property type="component" value="Unassembled WGS sequence"/>
</dbReference>